<protein>
    <recommendedName>
        <fullName evidence="4">Zn(2)-C6 fungal-type domain-containing protein</fullName>
    </recommendedName>
</protein>
<dbReference type="AlphaFoldDB" id="A0A0B7K8L8"/>
<dbReference type="SUPFAM" id="SSF57701">
    <property type="entry name" value="Zn2/Cys6 DNA-binding domain"/>
    <property type="match status" value="1"/>
</dbReference>
<evidence type="ECO:0000259" key="4">
    <source>
        <dbReference type="PROSITE" id="PS50048"/>
    </source>
</evidence>
<dbReference type="GO" id="GO:0000981">
    <property type="term" value="F:DNA-binding transcription factor activity, RNA polymerase II-specific"/>
    <property type="evidence" value="ECO:0007669"/>
    <property type="project" value="InterPro"/>
</dbReference>
<evidence type="ECO:0000256" key="1">
    <source>
        <dbReference type="ARBA" id="ARBA00022723"/>
    </source>
</evidence>
<dbReference type="SMART" id="SM00066">
    <property type="entry name" value="GAL4"/>
    <property type="match status" value="1"/>
</dbReference>
<dbReference type="InterPro" id="IPR001138">
    <property type="entry name" value="Zn2Cys6_DnaBD"/>
</dbReference>
<dbReference type="InterPro" id="IPR036864">
    <property type="entry name" value="Zn2-C6_fun-type_DNA-bd_sf"/>
</dbReference>
<keyword evidence="1" id="KW-0479">Metal-binding</keyword>
<dbReference type="GO" id="GO:0003677">
    <property type="term" value="F:DNA binding"/>
    <property type="evidence" value="ECO:0007669"/>
    <property type="project" value="InterPro"/>
</dbReference>
<dbReference type="Pfam" id="PF04082">
    <property type="entry name" value="Fungal_trans"/>
    <property type="match status" value="1"/>
</dbReference>
<dbReference type="GO" id="GO:0006351">
    <property type="term" value="P:DNA-templated transcription"/>
    <property type="evidence" value="ECO:0007669"/>
    <property type="project" value="InterPro"/>
</dbReference>
<dbReference type="GO" id="GO:0008270">
    <property type="term" value="F:zinc ion binding"/>
    <property type="evidence" value="ECO:0007669"/>
    <property type="project" value="InterPro"/>
</dbReference>
<feature type="domain" description="Zn(2)-C6 fungal-type" evidence="4">
    <location>
        <begin position="59"/>
        <end position="90"/>
    </location>
</feature>
<feature type="compositionally biased region" description="Polar residues" evidence="3">
    <location>
        <begin position="112"/>
        <end position="123"/>
    </location>
</feature>
<evidence type="ECO:0000256" key="3">
    <source>
        <dbReference type="SAM" id="MobiDB-lite"/>
    </source>
</evidence>
<reference evidence="5" key="1">
    <citation type="submission" date="2015-01" db="EMBL/GenBank/DDBJ databases">
        <authorList>
            <person name="Durling Mikael"/>
        </authorList>
    </citation>
    <scope>NUCLEOTIDE SEQUENCE</scope>
</reference>
<accession>A0A0B7K8L8</accession>
<evidence type="ECO:0000256" key="2">
    <source>
        <dbReference type="ARBA" id="ARBA00023242"/>
    </source>
</evidence>
<dbReference type="EMBL" id="CDPU01000021">
    <property type="protein sequence ID" value="CEO51071.1"/>
    <property type="molecule type" value="Genomic_DNA"/>
</dbReference>
<dbReference type="PANTHER" id="PTHR43374:SF1">
    <property type="entry name" value="FLAVIN PRENYLTRANSFERASE PAD1, MITOCHONDRIAL"/>
    <property type="match status" value="1"/>
</dbReference>
<keyword evidence="2" id="KW-0539">Nucleus</keyword>
<dbReference type="InterPro" id="IPR007219">
    <property type="entry name" value="XnlR_reg_dom"/>
</dbReference>
<dbReference type="CDD" id="cd00067">
    <property type="entry name" value="GAL4"/>
    <property type="match status" value="1"/>
</dbReference>
<gene>
    <name evidence="5" type="ORF">BN869_000007129_1</name>
</gene>
<name>A0A0B7K8L8_BIOOC</name>
<dbReference type="Pfam" id="PF00172">
    <property type="entry name" value="Zn_clus"/>
    <property type="match status" value="1"/>
</dbReference>
<dbReference type="PROSITE" id="PS00463">
    <property type="entry name" value="ZN2_CY6_FUNGAL_1"/>
    <property type="match status" value="1"/>
</dbReference>
<feature type="region of interest" description="Disordered" evidence="3">
    <location>
        <begin position="91"/>
        <end position="138"/>
    </location>
</feature>
<proteinExistence type="predicted"/>
<feature type="region of interest" description="Disordered" evidence="3">
    <location>
        <begin position="615"/>
        <end position="647"/>
    </location>
</feature>
<feature type="non-terminal residue" evidence="5">
    <location>
        <position position="1"/>
    </location>
</feature>
<dbReference type="PROSITE" id="PS50048">
    <property type="entry name" value="ZN2_CY6_FUNGAL_2"/>
    <property type="match status" value="1"/>
</dbReference>
<dbReference type="PANTHER" id="PTHR43374">
    <property type="entry name" value="FLAVIN PRENYLTRANSFERASE"/>
    <property type="match status" value="1"/>
</dbReference>
<sequence>SDIGIESLLDQQSLRNSLRCNFFFYWLNGAPKMTLEQATSPTSLRKALRDRYEARSRKSCLPCRERKVRCNRQQPCVTCIKRGHADLCSYPRSSQAREPRADNPEDNVIHNIESSPSSPTVRQKSQEQSDRDVSPARPSFLGSGSILTLAGQNEVSHGQRSGRQEAFETGIFPLFGIESQATEDGPIPSNDDIKLSFSSIPPDQEIMELFSHFKSRFYPFQPAFYDVDYIESVVSSLIGGAGQAPKVTKHFLCLFHAILAAGAQFSDRPVEQRSKLFHKHLRHALKHFGTFEVVLNPTIEMIQGLIVISQILQNDVNPRGAWILSGITIRSAICLGVHKKGPRPESSQLSSGDAAKLRWELYQFCLFVYLSVDNTDPFSRMAIVWQDTLLSMAFGRTPSSHEMYHETDLPPLWQHGSEPAGLTYRQAMNWICHASMKYFVVPASPPDSAVYNDIFRTFAEIQASCAKHIRERSQCRSLLEVQEYYSFILHRNFGISFLCRPILSRQGRQKINPQDASDILSRVLEALKQSATAFISLRSISNYSTRSWAFLHNGLCSALMLGFIEQTKGLEETKDIQTQLIASLETSQEIKGGSLSNAYQKALCALKAQRKLADEPNLTRTTEPGQVAPGPFSVPSPSIENPQFQNNLLDPTDLSSFDMDEWVRSVDFGSYSPLEAYDFIMSDQFAPGSLF</sequence>
<dbReference type="GO" id="GO:0016831">
    <property type="term" value="F:carboxy-lyase activity"/>
    <property type="evidence" value="ECO:0007669"/>
    <property type="project" value="TreeGrafter"/>
</dbReference>
<feature type="compositionally biased region" description="Basic and acidic residues" evidence="3">
    <location>
        <begin position="124"/>
        <end position="134"/>
    </location>
</feature>
<dbReference type="Gene3D" id="4.10.240.10">
    <property type="entry name" value="Zn(2)-C6 fungal-type DNA-binding domain"/>
    <property type="match status" value="1"/>
</dbReference>
<feature type="compositionally biased region" description="Polar residues" evidence="3">
    <location>
        <begin position="635"/>
        <end position="647"/>
    </location>
</feature>
<organism evidence="5">
    <name type="scientific">Bionectria ochroleuca</name>
    <name type="common">Gliocladium roseum</name>
    <dbReference type="NCBI Taxonomy" id="29856"/>
    <lineage>
        <taxon>Eukaryota</taxon>
        <taxon>Fungi</taxon>
        <taxon>Dikarya</taxon>
        <taxon>Ascomycota</taxon>
        <taxon>Pezizomycotina</taxon>
        <taxon>Sordariomycetes</taxon>
        <taxon>Hypocreomycetidae</taxon>
        <taxon>Hypocreales</taxon>
        <taxon>Bionectriaceae</taxon>
        <taxon>Clonostachys</taxon>
    </lineage>
</organism>
<dbReference type="InterPro" id="IPR004507">
    <property type="entry name" value="UbiX-like"/>
</dbReference>
<evidence type="ECO:0000313" key="5">
    <source>
        <dbReference type="EMBL" id="CEO51071.1"/>
    </source>
</evidence>
<dbReference type="CDD" id="cd12148">
    <property type="entry name" value="fungal_TF_MHR"/>
    <property type="match status" value="1"/>
</dbReference>